<sequence>MRFASGSFILALALASVVAGPVAKVTEKKSLIGNTKLEKEAPKIEEIGDEKDRAKKSTTTFCVEIRPGTNEAVQTPCACKDKQEPVPQSAPQQIPQLAPQLAPQPAPQVAPQAAPQPTAASAPPSVNIIHAPPQQPQTLNIIQPAPTLHAVHFVQPQSAPSAIQNLHIFQPAAHLPEPVPQYHQYEPSSKPSEESHPSEPVHAEAIVKPSEPAPQPAPLPAPQPEHAEHGHKSQVHVSVVTEDKNKEEESKPHFENIVQPVQRPVETIKIVPVAPLRQPCEEQVVVMPPSPMMMMHQPGCQHSGALIQVPQMSHGPIYQPQSAFYQPQGSVYQLPSPIYQQGGPVYTECSCKQTHSASSSLPSHLKATGRNAKIMPLIIYPPAAPVMPVQSEKSAVSVHCSPETSGTVASHSSDSPMIINMQTARSKDGAEQGEAADMMTPSLMDERTVSHISLDTPSSYYHGHVHHTPKVYYDVVPGMQASLYKEPLVKPYYGNHQVHMDISRQAQPTLEDPKKEETKEMKVDSNSASAARITRSDKDATSKVEEKTVEEKKVEEKTSSVKAA</sequence>
<comment type="caution">
    <text evidence="3">The sequence shown here is derived from an EMBL/GenBank/DDBJ whole genome shotgun (WGS) entry which is preliminary data.</text>
</comment>
<evidence type="ECO:0000256" key="1">
    <source>
        <dbReference type="SAM" id="MobiDB-lite"/>
    </source>
</evidence>
<keyword evidence="4" id="KW-1185">Reference proteome</keyword>
<feature type="region of interest" description="Disordered" evidence="1">
    <location>
        <begin position="81"/>
        <end position="132"/>
    </location>
</feature>
<feature type="compositionally biased region" description="Low complexity" evidence="1">
    <location>
        <begin position="87"/>
        <end position="101"/>
    </location>
</feature>
<name>A0AAD9RP77_9HYME</name>
<feature type="compositionally biased region" description="Basic and acidic residues" evidence="1">
    <location>
        <begin position="511"/>
        <end position="523"/>
    </location>
</feature>
<evidence type="ECO:0000256" key="2">
    <source>
        <dbReference type="SAM" id="SignalP"/>
    </source>
</evidence>
<organism evidence="3 4">
    <name type="scientific">Odynerus spinipes</name>
    <dbReference type="NCBI Taxonomy" id="1348599"/>
    <lineage>
        <taxon>Eukaryota</taxon>
        <taxon>Metazoa</taxon>
        <taxon>Ecdysozoa</taxon>
        <taxon>Arthropoda</taxon>
        <taxon>Hexapoda</taxon>
        <taxon>Insecta</taxon>
        <taxon>Pterygota</taxon>
        <taxon>Neoptera</taxon>
        <taxon>Endopterygota</taxon>
        <taxon>Hymenoptera</taxon>
        <taxon>Apocrita</taxon>
        <taxon>Aculeata</taxon>
        <taxon>Vespoidea</taxon>
        <taxon>Vespidae</taxon>
        <taxon>Eumeninae</taxon>
        <taxon>Odynerus</taxon>
    </lineage>
</organism>
<evidence type="ECO:0000313" key="4">
    <source>
        <dbReference type="Proteomes" id="UP001258017"/>
    </source>
</evidence>
<dbReference type="AlphaFoldDB" id="A0AAD9RP77"/>
<accession>A0AAD9RP77</accession>
<feature type="compositionally biased region" description="Low complexity" evidence="1">
    <location>
        <begin position="109"/>
        <end position="124"/>
    </location>
</feature>
<feature type="compositionally biased region" description="Basic and acidic residues" evidence="1">
    <location>
        <begin position="534"/>
        <end position="564"/>
    </location>
</feature>
<proteinExistence type="predicted"/>
<gene>
    <name evidence="3" type="ORF">KPH14_009397</name>
</gene>
<feature type="chain" id="PRO_5041917942" evidence="2">
    <location>
        <begin position="20"/>
        <end position="564"/>
    </location>
</feature>
<evidence type="ECO:0000313" key="3">
    <source>
        <dbReference type="EMBL" id="KAK2583410.1"/>
    </source>
</evidence>
<reference evidence="3" key="2">
    <citation type="journal article" date="2023" name="Commun. Biol.">
        <title>Intrasexual cuticular hydrocarbon dimorphism in a wasp sheds light on hydrocarbon biosynthesis genes in Hymenoptera.</title>
        <authorList>
            <person name="Moris V.C."/>
            <person name="Podsiadlowski L."/>
            <person name="Martin S."/>
            <person name="Oeyen J.P."/>
            <person name="Donath A."/>
            <person name="Petersen M."/>
            <person name="Wilbrandt J."/>
            <person name="Misof B."/>
            <person name="Liedtke D."/>
            <person name="Thamm M."/>
            <person name="Scheiner R."/>
            <person name="Schmitt T."/>
            <person name="Niehuis O."/>
        </authorList>
    </citation>
    <scope>NUCLEOTIDE SEQUENCE</scope>
    <source>
        <strain evidence="3">GBR_01_08_01A</strain>
    </source>
</reference>
<feature type="region of interest" description="Disordered" evidence="1">
    <location>
        <begin position="505"/>
        <end position="564"/>
    </location>
</feature>
<feature type="compositionally biased region" description="Pro residues" evidence="1">
    <location>
        <begin position="211"/>
        <end position="223"/>
    </location>
</feature>
<reference evidence="3" key="1">
    <citation type="submission" date="2021-08" db="EMBL/GenBank/DDBJ databases">
        <authorList>
            <person name="Misof B."/>
            <person name="Oliver O."/>
            <person name="Podsiadlowski L."/>
            <person name="Donath A."/>
            <person name="Peters R."/>
            <person name="Mayer C."/>
            <person name="Rust J."/>
            <person name="Gunkel S."/>
            <person name="Lesny P."/>
            <person name="Martin S."/>
            <person name="Oeyen J.P."/>
            <person name="Petersen M."/>
            <person name="Panagiotis P."/>
            <person name="Wilbrandt J."/>
            <person name="Tanja T."/>
        </authorList>
    </citation>
    <scope>NUCLEOTIDE SEQUENCE</scope>
    <source>
        <strain evidence="3">GBR_01_08_01A</strain>
        <tissue evidence="3">Thorax + abdomen</tissue>
    </source>
</reference>
<feature type="compositionally biased region" description="Basic and acidic residues" evidence="1">
    <location>
        <begin position="241"/>
        <end position="253"/>
    </location>
</feature>
<keyword evidence="2" id="KW-0732">Signal</keyword>
<feature type="signal peptide" evidence="2">
    <location>
        <begin position="1"/>
        <end position="19"/>
    </location>
</feature>
<dbReference type="Proteomes" id="UP001258017">
    <property type="component" value="Unassembled WGS sequence"/>
</dbReference>
<feature type="compositionally biased region" description="Basic and acidic residues" evidence="1">
    <location>
        <begin position="191"/>
        <end position="202"/>
    </location>
</feature>
<dbReference type="EMBL" id="JAIFRP010000030">
    <property type="protein sequence ID" value="KAK2583410.1"/>
    <property type="molecule type" value="Genomic_DNA"/>
</dbReference>
<feature type="region of interest" description="Disordered" evidence="1">
    <location>
        <begin position="178"/>
        <end position="253"/>
    </location>
</feature>
<protein>
    <submittedName>
        <fullName evidence="3">Uncharacterized protein</fullName>
    </submittedName>
</protein>